<accession>A0A409VGL8</accession>
<protein>
    <recommendedName>
        <fullName evidence="4">INO80 complex subunit F domain-containing protein</fullName>
    </recommendedName>
</protein>
<organism evidence="5 6">
    <name type="scientific">Panaeolus cyanescens</name>
    <dbReference type="NCBI Taxonomy" id="181874"/>
    <lineage>
        <taxon>Eukaryota</taxon>
        <taxon>Fungi</taxon>
        <taxon>Dikarya</taxon>
        <taxon>Basidiomycota</taxon>
        <taxon>Agaricomycotina</taxon>
        <taxon>Agaricomycetes</taxon>
        <taxon>Agaricomycetidae</taxon>
        <taxon>Agaricales</taxon>
        <taxon>Agaricineae</taxon>
        <taxon>Galeropsidaceae</taxon>
        <taxon>Panaeolus</taxon>
    </lineage>
</organism>
<dbReference type="OrthoDB" id="10070927at2759"/>
<evidence type="ECO:0000259" key="4">
    <source>
        <dbReference type="Pfam" id="PF24245"/>
    </source>
</evidence>
<evidence type="ECO:0000313" key="6">
    <source>
        <dbReference type="Proteomes" id="UP000284842"/>
    </source>
</evidence>
<keyword evidence="2" id="KW-0539">Nucleus</keyword>
<dbReference type="EMBL" id="NHTK01006067">
    <property type="protein sequence ID" value="PPQ65376.1"/>
    <property type="molecule type" value="Genomic_DNA"/>
</dbReference>
<dbReference type="InterPro" id="IPR056513">
    <property type="entry name" value="INO80F"/>
</dbReference>
<keyword evidence="6" id="KW-1185">Reference proteome</keyword>
<feature type="domain" description="INO80 complex subunit F" evidence="4">
    <location>
        <begin position="41"/>
        <end position="87"/>
    </location>
</feature>
<dbReference type="GO" id="GO:0005634">
    <property type="term" value="C:nucleus"/>
    <property type="evidence" value="ECO:0007669"/>
    <property type="project" value="UniProtKB-SubCell"/>
</dbReference>
<dbReference type="AlphaFoldDB" id="A0A409VGL8"/>
<reference evidence="5 6" key="1">
    <citation type="journal article" date="2018" name="Evol. Lett.">
        <title>Horizontal gene cluster transfer increased hallucinogenic mushroom diversity.</title>
        <authorList>
            <person name="Reynolds H.T."/>
            <person name="Vijayakumar V."/>
            <person name="Gluck-Thaler E."/>
            <person name="Korotkin H.B."/>
            <person name="Matheny P.B."/>
            <person name="Slot J.C."/>
        </authorList>
    </citation>
    <scope>NUCLEOTIDE SEQUENCE [LARGE SCALE GENOMIC DNA]</scope>
    <source>
        <strain evidence="5 6">2629</strain>
    </source>
</reference>
<feature type="region of interest" description="Disordered" evidence="3">
    <location>
        <begin position="1"/>
        <end position="25"/>
    </location>
</feature>
<feature type="compositionally biased region" description="Low complexity" evidence="3">
    <location>
        <begin position="661"/>
        <end position="678"/>
    </location>
</feature>
<feature type="compositionally biased region" description="Low complexity" evidence="3">
    <location>
        <begin position="182"/>
        <end position="199"/>
    </location>
</feature>
<proteinExistence type="predicted"/>
<evidence type="ECO:0000256" key="3">
    <source>
        <dbReference type="SAM" id="MobiDB-lite"/>
    </source>
</evidence>
<feature type="region of interest" description="Disordered" evidence="3">
    <location>
        <begin position="84"/>
        <end position="737"/>
    </location>
</feature>
<evidence type="ECO:0000256" key="1">
    <source>
        <dbReference type="ARBA" id="ARBA00004123"/>
    </source>
</evidence>
<feature type="compositionally biased region" description="Basic and acidic residues" evidence="3">
    <location>
        <begin position="620"/>
        <end position="639"/>
    </location>
</feature>
<feature type="compositionally biased region" description="Basic and acidic residues" evidence="3">
    <location>
        <begin position="455"/>
        <end position="494"/>
    </location>
</feature>
<feature type="compositionally biased region" description="Basic residues" evidence="3">
    <location>
        <begin position="105"/>
        <end position="114"/>
    </location>
</feature>
<dbReference type="Proteomes" id="UP000284842">
    <property type="component" value="Unassembled WGS sequence"/>
</dbReference>
<feature type="compositionally biased region" description="Basic residues" evidence="3">
    <location>
        <begin position="436"/>
        <end position="447"/>
    </location>
</feature>
<gene>
    <name evidence="5" type="ORF">CVT24_011486</name>
</gene>
<comment type="subcellular location">
    <subcellularLocation>
        <location evidence="1">Nucleus</location>
    </subcellularLocation>
</comment>
<dbReference type="Pfam" id="PF24245">
    <property type="entry name" value="INO80F"/>
    <property type="match status" value="1"/>
</dbReference>
<evidence type="ECO:0000256" key="2">
    <source>
        <dbReference type="ARBA" id="ARBA00023242"/>
    </source>
</evidence>
<feature type="compositionally biased region" description="Polar residues" evidence="3">
    <location>
        <begin position="159"/>
        <end position="176"/>
    </location>
</feature>
<feature type="compositionally biased region" description="Basic and acidic residues" evidence="3">
    <location>
        <begin position="512"/>
        <end position="528"/>
    </location>
</feature>
<comment type="caution">
    <text evidence="5">The sequence shown here is derived from an EMBL/GenBank/DDBJ whole genome shotgun (WGS) entry which is preliminary data.</text>
</comment>
<feature type="compositionally biased region" description="Basic residues" evidence="3">
    <location>
        <begin position="257"/>
        <end position="279"/>
    </location>
</feature>
<evidence type="ECO:0000313" key="5">
    <source>
        <dbReference type="EMBL" id="PPQ65376.1"/>
    </source>
</evidence>
<feature type="compositionally biased region" description="Low complexity" evidence="3">
    <location>
        <begin position="115"/>
        <end position="124"/>
    </location>
</feature>
<dbReference type="STRING" id="181874.A0A409VGL8"/>
<dbReference type="InParanoid" id="A0A409VGL8"/>
<feature type="compositionally biased region" description="Low complexity" evidence="3">
    <location>
        <begin position="495"/>
        <end position="505"/>
    </location>
</feature>
<name>A0A409VGL8_9AGAR</name>
<sequence>MSDIQDHHNQQTQQQPASNRLKLKSSTMTVGITAGAEDAKYHVKYKELKRKVKDIEESNEKLLFKVEQAKQSIRRMKMERAILYERLNGSTPSPAGHDRPPPSHPHQHGGHHPQQHPGHPAHQGITPLNRQSSHIHDNDVPMQDIHPRGSRQGGPPPHSASSLNDPNQPPNVTSNQIPPPSSIHSPRRIGSSSASVSSADPNRHHGGPPIPGQQQHAGAPLPPPGSAGSGGMPYDGPPGSHSRTGFNSHSTTSPAMHHAHASSSHHSRTRSHSSSHSRPHMSTSQSQHQPPPPPPGPSHRSAAGVPHPAYSESIYGPSPNAPAPLHSPPLSERDLRDREREREPHRDRDRERDRDGVRERDRENRERERDRDGRSRRAHSGAGNEVYHPGYDYGSSPRMAGDAHLSPYERGGPLPAPPGANREPPMMHMSASPRGAHAHPTRIHAHQRVGPGAHIQRDDVHERRGGDLDWERDLRERERRDRDRERDKREDKDYPPSSSYHLSPHSTHRSHRERDRDYDAPHHLREHPNYYPDSPYVASDRGPPAGPSYSAPSHSHRSATPNSGSGQDRDAPSRPDSRTGYYSRDPGHSSHPPVTTSPRSAHMGASGGRSTFRLRTSQAPHDDPEFNFHGGREERDRLAGARTPANGASSVSPAPPPGVPQPTNSATGSGTSTPLTGGHRPPKRSRNDMDVDSEPETGLGADGRGSGAAMPRDGERNSKRYHRDSRRDLDEPSTSGK</sequence>
<feature type="compositionally biased region" description="Basic and acidic residues" evidence="3">
    <location>
        <begin position="567"/>
        <end position="577"/>
    </location>
</feature>
<feature type="compositionally biased region" description="Basic and acidic residues" evidence="3">
    <location>
        <begin position="331"/>
        <end position="375"/>
    </location>
</feature>